<proteinExistence type="predicted"/>
<dbReference type="Proteomes" id="UP001055879">
    <property type="component" value="Linkage Group LG08"/>
</dbReference>
<keyword evidence="2" id="KW-1185">Reference proteome</keyword>
<name>A0ACB9ABM4_ARCLA</name>
<reference evidence="1 2" key="2">
    <citation type="journal article" date="2022" name="Mol. Ecol. Resour.">
        <title>The genomes of chicory, endive, great burdock and yacon provide insights into Asteraceae paleo-polyploidization history and plant inulin production.</title>
        <authorList>
            <person name="Fan W."/>
            <person name="Wang S."/>
            <person name="Wang H."/>
            <person name="Wang A."/>
            <person name="Jiang F."/>
            <person name="Liu H."/>
            <person name="Zhao H."/>
            <person name="Xu D."/>
            <person name="Zhang Y."/>
        </authorList>
    </citation>
    <scope>NUCLEOTIDE SEQUENCE [LARGE SCALE GENOMIC DNA]</scope>
    <source>
        <strain evidence="2">cv. Niubang</strain>
    </source>
</reference>
<evidence type="ECO:0000313" key="1">
    <source>
        <dbReference type="EMBL" id="KAI3706758.1"/>
    </source>
</evidence>
<evidence type="ECO:0000313" key="2">
    <source>
        <dbReference type="Proteomes" id="UP001055879"/>
    </source>
</evidence>
<comment type="caution">
    <text evidence="1">The sequence shown here is derived from an EMBL/GenBank/DDBJ whole genome shotgun (WGS) entry which is preliminary data.</text>
</comment>
<organism evidence="1 2">
    <name type="scientific">Arctium lappa</name>
    <name type="common">Greater burdock</name>
    <name type="synonym">Lappa major</name>
    <dbReference type="NCBI Taxonomy" id="4217"/>
    <lineage>
        <taxon>Eukaryota</taxon>
        <taxon>Viridiplantae</taxon>
        <taxon>Streptophyta</taxon>
        <taxon>Embryophyta</taxon>
        <taxon>Tracheophyta</taxon>
        <taxon>Spermatophyta</taxon>
        <taxon>Magnoliopsida</taxon>
        <taxon>eudicotyledons</taxon>
        <taxon>Gunneridae</taxon>
        <taxon>Pentapetalae</taxon>
        <taxon>asterids</taxon>
        <taxon>campanulids</taxon>
        <taxon>Asterales</taxon>
        <taxon>Asteraceae</taxon>
        <taxon>Carduoideae</taxon>
        <taxon>Cardueae</taxon>
        <taxon>Arctiinae</taxon>
        <taxon>Arctium</taxon>
    </lineage>
</organism>
<reference evidence="2" key="1">
    <citation type="journal article" date="2022" name="Mol. Ecol. Resour.">
        <title>The genomes of chicory, endive, great burdock and yacon provide insights into Asteraceae palaeo-polyploidization history and plant inulin production.</title>
        <authorList>
            <person name="Fan W."/>
            <person name="Wang S."/>
            <person name="Wang H."/>
            <person name="Wang A."/>
            <person name="Jiang F."/>
            <person name="Liu H."/>
            <person name="Zhao H."/>
            <person name="Xu D."/>
            <person name="Zhang Y."/>
        </authorList>
    </citation>
    <scope>NUCLEOTIDE SEQUENCE [LARGE SCALE GENOMIC DNA]</scope>
    <source>
        <strain evidence="2">cv. Niubang</strain>
    </source>
</reference>
<dbReference type="EMBL" id="CM042054">
    <property type="protein sequence ID" value="KAI3706758.1"/>
    <property type="molecule type" value="Genomic_DNA"/>
</dbReference>
<protein>
    <submittedName>
        <fullName evidence="1">Uncharacterized protein</fullName>
    </submittedName>
</protein>
<gene>
    <name evidence="1" type="ORF">L6452_24709</name>
</gene>
<accession>A0ACB9ABM4</accession>
<sequence>MVVARKTMMKKDGRLKILLVILPLAFESQPMVVVSFTTLLRRHQQIFNVVGIHNWREKLAKFRERKPYKMSGVGKKVVDVAFKASKTIDWDGMAKMIVSDEARKEFSSLRRAFDEVNSAFQTKFSQECQEFAIPKGESKPYVGGRIVVARKTMMKKDGRLKILLVILPPAFKSRPMVVVSFTTLLRRHHQIFNVVGIHIWEDKGKAERVWLCVRSSGSSSLVF</sequence>